<dbReference type="AlphaFoldDB" id="A0A7X4YGD7"/>
<accession>A0A7X4YGD7</accession>
<evidence type="ECO:0000313" key="2">
    <source>
        <dbReference type="Proteomes" id="UP000537825"/>
    </source>
</evidence>
<dbReference type="RefSeq" id="WP_161663142.1">
    <property type="nucleotide sequence ID" value="NZ_CBCSLE010000003.1"/>
</dbReference>
<keyword evidence="2" id="KW-1185">Reference proteome</keyword>
<comment type="caution">
    <text evidence="1">The sequence shown here is derived from an EMBL/GenBank/DDBJ whole genome shotgun (WGS) entry which is preliminary data.</text>
</comment>
<proteinExistence type="predicted"/>
<dbReference type="Proteomes" id="UP000537825">
    <property type="component" value="Unassembled WGS sequence"/>
</dbReference>
<gene>
    <name evidence="1" type="ORF">GTZ93_29455</name>
</gene>
<dbReference type="Gene3D" id="2.120.10.70">
    <property type="entry name" value="Fucose-specific lectin"/>
    <property type="match status" value="1"/>
</dbReference>
<dbReference type="EMBL" id="JAAAPK010000009">
    <property type="protein sequence ID" value="NBC43942.1"/>
    <property type="molecule type" value="Genomic_DNA"/>
</dbReference>
<organism evidence="1 2">
    <name type="scientific">Corallococcus exiguus</name>
    <dbReference type="NCBI Taxonomy" id="83462"/>
    <lineage>
        <taxon>Bacteria</taxon>
        <taxon>Pseudomonadati</taxon>
        <taxon>Myxococcota</taxon>
        <taxon>Myxococcia</taxon>
        <taxon>Myxococcales</taxon>
        <taxon>Cystobacterineae</taxon>
        <taxon>Myxococcaceae</taxon>
        <taxon>Corallococcus</taxon>
    </lineage>
</organism>
<evidence type="ECO:0000313" key="1">
    <source>
        <dbReference type="EMBL" id="NBC43942.1"/>
    </source>
</evidence>
<protein>
    <submittedName>
        <fullName evidence="1">Uncharacterized protein</fullName>
    </submittedName>
</protein>
<sequence length="454" mass="47969">MLGGLTLLAGCGREPRPVEVIQSRGTESVALLIEREDGAGPYVESTAERFRVVASGEVIKSVRWSADAGTIEPSQERVTWTLPSAGTASLTVSIETESGKTAEGAFHFNVMAAPLATSNAIDPGPDVTGELCDLAFDSMGNGHVVYTNGTHNSLWYGRWDGTAWQTEQIDGPGFNNGGEFILKGALVVDPATGTPHVAYSKGAGIITSASLRMAYATRINGAWIREDVDSTPMGRMTIALNPAQAQQPVIVFGTNASGNVRISTRTAANTWSTVPFSVTNQVLTSDALFDSTGALHFITYQPTSTSSAAQSLRVLRGSAVESFPLKTIGVLTPWLSTAWGPDQHFLALANSINEGEWAAIEDITVGTPASASTRKVSAVDYRYGASDLAYGGGKPVVALRNGTSLSLGTTNAQGFWTYTQLGTVQDSSRPSVAIRPTDGVPHVCYQRDGKVTFQ</sequence>
<name>A0A7X4YGD7_9BACT</name>
<reference evidence="1 2" key="1">
    <citation type="submission" date="2020-01" db="EMBL/GenBank/DDBJ databases">
        <title>The draft genome sequence of Corallococcus exiguus DSM 14696.</title>
        <authorList>
            <person name="Zhang X."/>
            <person name="Zhu H."/>
        </authorList>
    </citation>
    <scope>NUCLEOTIDE SEQUENCE [LARGE SCALE GENOMIC DNA]</scope>
    <source>
        <strain evidence="1 2">DSM 14696</strain>
    </source>
</reference>